<dbReference type="AlphaFoldDB" id="A0A0V0J7T0"/>
<name>A0A0V0J7T0_SCHSO</name>
<gene>
    <name evidence="1" type="ORF">TR152876</name>
</gene>
<accession>A0A0V0J7T0</accession>
<dbReference type="EMBL" id="GEEE01001542">
    <property type="protein sequence ID" value="JAP61683.1"/>
    <property type="molecule type" value="Transcribed_RNA"/>
</dbReference>
<sequence>MGTLDRVDLFALDVQPVCNNKDLLVTLEVTRLVESTYKSRKDGPRVLFDFSARRCILKLPVIRITAHRTIHPEFGLSTCHGSWMCFVAVNQYVTCILQSHVLRCLVSERLYCEAVHNTSRASLPTSCEVADIWL</sequence>
<proteinExistence type="predicted"/>
<dbReference type="EMBL" id="GEEE01011267">
    <property type="protein sequence ID" value="JAP51958.1"/>
    <property type="molecule type" value="Transcribed_RNA"/>
</dbReference>
<organism evidence="1">
    <name type="scientific">Schistocephalus solidus</name>
    <name type="common">Tapeworm</name>
    <dbReference type="NCBI Taxonomy" id="70667"/>
    <lineage>
        <taxon>Eukaryota</taxon>
        <taxon>Metazoa</taxon>
        <taxon>Spiralia</taxon>
        <taxon>Lophotrochozoa</taxon>
        <taxon>Platyhelminthes</taxon>
        <taxon>Cestoda</taxon>
        <taxon>Eucestoda</taxon>
        <taxon>Diphyllobothriidea</taxon>
        <taxon>Diphyllobothriidae</taxon>
        <taxon>Schistocephalus</taxon>
    </lineage>
</organism>
<evidence type="ECO:0000313" key="1">
    <source>
        <dbReference type="EMBL" id="JAP61683.1"/>
    </source>
</evidence>
<protein>
    <submittedName>
        <fullName evidence="1">Uncharacterized protein</fullName>
    </submittedName>
</protein>
<reference evidence="1" key="1">
    <citation type="submission" date="2016-01" db="EMBL/GenBank/DDBJ databases">
        <title>Reference transcriptome for the parasite Schistocephalus solidus: insights into the molecular evolution of parasitism.</title>
        <authorList>
            <person name="Hebert F.O."/>
            <person name="Grambauer S."/>
            <person name="Barber I."/>
            <person name="Landry C.R."/>
            <person name="Aubin-Horth N."/>
        </authorList>
    </citation>
    <scope>NUCLEOTIDE SEQUENCE</scope>
</reference>